<sequence length="164" mass="17601">MWNSMSGAPIPWTDSFASGSANSGQMRLNVRSQSIPGWDGLNMSQSLLANLGDFDFAQGIQSADGLPSQFSMYPPVSGPSNDFSQGDANFSWDANMHSQPMRSMRGFPGQMNTANMISGDEAGGFDMHASLSTNQLFPPTVNFTSQGRSQSLPYTGYTSNGCME</sequence>
<keyword evidence="2" id="KW-1185">Reference proteome</keyword>
<gene>
    <name evidence="1" type="ORF">NW768_011707</name>
</gene>
<comment type="caution">
    <text evidence="1">The sequence shown here is derived from an EMBL/GenBank/DDBJ whole genome shotgun (WGS) entry which is preliminary data.</text>
</comment>
<proteinExistence type="predicted"/>
<evidence type="ECO:0000313" key="1">
    <source>
        <dbReference type="EMBL" id="KAJ4112128.1"/>
    </source>
</evidence>
<organism evidence="1 2">
    <name type="scientific">Fusarium equiseti</name>
    <name type="common">Fusarium scirpi</name>
    <dbReference type="NCBI Taxonomy" id="61235"/>
    <lineage>
        <taxon>Eukaryota</taxon>
        <taxon>Fungi</taxon>
        <taxon>Dikarya</taxon>
        <taxon>Ascomycota</taxon>
        <taxon>Pezizomycotina</taxon>
        <taxon>Sordariomycetes</taxon>
        <taxon>Hypocreomycetidae</taxon>
        <taxon>Hypocreales</taxon>
        <taxon>Nectriaceae</taxon>
        <taxon>Fusarium</taxon>
        <taxon>Fusarium incarnatum-equiseti species complex</taxon>
    </lineage>
</organism>
<protein>
    <submittedName>
        <fullName evidence="1">Uncharacterized protein</fullName>
    </submittedName>
</protein>
<dbReference type="EMBL" id="JAOQBH010000032">
    <property type="protein sequence ID" value="KAJ4112128.1"/>
    <property type="molecule type" value="Genomic_DNA"/>
</dbReference>
<accession>A0ABQ8QWT8</accession>
<reference evidence="1" key="1">
    <citation type="submission" date="2022-09" db="EMBL/GenBank/DDBJ databases">
        <title>Fusarium specimens isolated from Avocado Roots.</title>
        <authorList>
            <person name="Stajich J."/>
            <person name="Roper C."/>
            <person name="Heimlech-Rivalta G."/>
        </authorList>
    </citation>
    <scope>NUCLEOTIDE SEQUENCE</scope>
    <source>
        <strain evidence="1">CF00095</strain>
    </source>
</reference>
<dbReference type="Proteomes" id="UP001152024">
    <property type="component" value="Unassembled WGS sequence"/>
</dbReference>
<evidence type="ECO:0000313" key="2">
    <source>
        <dbReference type="Proteomes" id="UP001152024"/>
    </source>
</evidence>
<name>A0ABQ8QWT8_FUSEQ</name>